<gene>
    <name evidence="2" type="ORF">SAMN06265350_1141</name>
</gene>
<evidence type="ECO:0000313" key="3">
    <source>
        <dbReference type="Proteomes" id="UP000315971"/>
    </source>
</evidence>
<dbReference type="Proteomes" id="UP000315971">
    <property type="component" value="Unassembled WGS sequence"/>
</dbReference>
<evidence type="ECO:0000313" key="2">
    <source>
        <dbReference type="EMBL" id="SMO82175.1"/>
    </source>
</evidence>
<dbReference type="AlphaFoldDB" id="A0A521EE65"/>
<keyword evidence="3" id="KW-1185">Reference proteome</keyword>
<protein>
    <recommendedName>
        <fullName evidence="4">DUF4890 domain-containing protein</fullName>
    </recommendedName>
</protein>
<proteinExistence type="predicted"/>
<evidence type="ECO:0008006" key="4">
    <source>
        <dbReference type="Google" id="ProtNLM"/>
    </source>
</evidence>
<reference evidence="2 3" key="1">
    <citation type="submission" date="2017-05" db="EMBL/GenBank/DDBJ databases">
        <authorList>
            <person name="Varghese N."/>
            <person name="Submissions S."/>
        </authorList>
    </citation>
    <scope>NUCLEOTIDE SEQUENCE [LARGE SCALE GENOMIC DNA]</scope>
    <source>
        <strain evidence="2 3">DSM 21342</strain>
    </source>
</reference>
<sequence length="111" mass="13157">MLFLFTRVQAQQTIPTAEERSTKLTEWMKTNLHLTAEQVPKVHDINLKYAKKTDDLMLGNHSKEDKMHITKVNNQAKEGELKMVFTEDQFKTYKAKKEEMKKEIQDEMKKQ</sequence>
<evidence type="ECO:0000256" key="1">
    <source>
        <dbReference type="SAM" id="Coils"/>
    </source>
</evidence>
<dbReference type="Gene3D" id="1.20.120.1490">
    <property type="match status" value="1"/>
</dbReference>
<name>A0A521EE65_9SPHI</name>
<organism evidence="2 3">
    <name type="scientific">Solitalea koreensis</name>
    <dbReference type="NCBI Taxonomy" id="543615"/>
    <lineage>
        <taxon>Bacteria</taxon>
        <taxon>Pseudomonadati</taxon>
        <taxon>Bacteroidota</taxon>
        <taxon>Sphingobacteriia</taxon>
        <taxon>Sphingobacteriales</taxon>
        <taxon>Sphingobacteriaceae</taxon>
        <taxon>Solitalea</taxon>
    </lineage>
</organism>
<feature type="coiled-coil region" evidence="1">
    <location>
        <begin position="83"/>
        <end position="110"/>
    </location>
</feature>
<keyword evidence="1" id="KW-0175">Coiled coil</keyword>
<accession>A0A521EE65</accession>
<dbReference type="EMBL" id="FXSZ01000014">
    <property type="protein sequence ID" value="SMO82175.1"/>
    <property type="molecule type" value="Genomic_DNA"/>
</dbReference>